<reference evidence="2" key="1">
    <citation type="submission" date="2016-10" db="EMBL/GenBank/DDBJ databases">
        <title>Sequence of Gallionella enrichment culture.</title>
        <authorList>
            <person name="Poehlein A."/>
            <person name="Muehling M."/>
            <person name="Daniel R."/>
        </authorList>
    </citation>
    <scope>NUCLEOTIDE SEQUENCE</scope>
</reference>
<dbReference type="InterPro" id="IPR001584">
    <property type="entry name" value="Integrase_cat-core"/>
</dbReference>
<proteinExistence type="predicted"/>
<dbReference type="SUPFAM" id="SSF53098">
    <property type="entry name" value="Ribonuclease H-like"/>
    <property type="match status" value="1"/>
</dbReference>
<dbReference type="AlphaFoldDB" id="A0A1J5QS92"/>
<accession>A0A1J5QS92</accession>
<protein>
    <recommendedName>
        <fullName evidence="1">Integrase catalytic domain-containing protein</fullName>
    </recommendedName>
</protein>
<dbReference type="EMBL" id="MLJW01000476">
    <property type="protein sequence ID" value="OIQ86494.1"/>
    <property type="molecule type" value="Genomic_DNA"/>
</dbReference>
<evidence type="ECO:0000313" key="2">
    <source>
        <dbReference type="EMBL" id="OIQ86494.1"/>
    </source>
</evidence>
<evidence type="ECO:0000259" key="1">
    <source>
        <dbReference type="Pfam" id="PF13683"/>
    </source>
</evidence>
<dbReference type="GO" id="GO:0015074">
    <property type="term" value="P:DNA integration"/>
    <property type="evidence" value="ECO:0007669"/>
    <property type="project" value="InterPro"/>
</dbReference>
<organism evidence="2">
    <name type="scientific">mine drainage metagenome</name>
    <dbReference type="NCBI Taxonomy" id="410659"/>
    <lineage>
        <taxon>unclassified sequences</taxon>
        <taxon>metagenomes</taxon>
        <taxon>ecological metagenomes</taxon>
    </lineage>
</organism>
<feature type="domain" description="Integrase catalytic" evidence="1">
    <location>
        <begin position="11"/>
        <end position="77"/>
    </location>
</feature>
<gene>
    <name evidence="2" type="ORF">GALL_316460</name>
</gene>
<dbReference type="InterPro" id="IPR012337">
    <property type="entry name" value="RNaseH-like_sf"/>
</dbReference>
<sequence length="98" mass="10983">MAVSERLAADGIRPSMGVVGSSYDNALAETINGLYKTELIKARGPWRTIDQVEVATAEWVDWFNHRRIYEYCGDLPPAQMEDAYYAQHETQTTAAVSN</sequence>
<dbReference type="Pfam" id="PF13683">
    <property type="entry name" value="rve_3"/>
    <property type="match status" value="1"/>
</dbReference>
<name>A0A1J5QS92_9ZZZZ</name>
<comment type="caution">
    <text evidence="2">The sequence shown here is derived from an EMBL/GenBank/DDBJ whole genome shotgun (WGS) entry which is preliminary data.</text>
</comment>